<evidence type="ECO:0000313" key="1">
    <source>
        <dbReference type="EMBL" id="QSZ68386.1"/>
    </source>
</evidence>
<dbReference type="EMBL" id="CP036172">
    <property type="protein sequence ID" value="QSZ68386.1"/>
    <property type="molecule type" value="Genomic_DNA"/>
</dbReference>
<reference evidence="1" key="2">
    <citation type="submission" date="2019-02" db="EMBL/GenBank/DDBJ databases">
        <authorList>
            <person name="Chen S.-C."/>
            <person name="Chien H.-H."/>
            <person name="Lai M.-C."/>
        </authorList>
    </citation>
    <scope>NUCLEOTIDE SEQUENCE</scope>
    <source>
        <strain evidence="1">N2F9704</strain>
    </source>
</reference>
<accession>A0A8A3SAP1</accession>
<evidence type="ECO:0000313" key="2">
    <source>
        <dbReference type="Proteomes" id="UP001042704"/>
    </source>
</evidence>
<dbReference type="Proteomes" id="UP001042704">
    <property type="component" value="Chromosome"/>
</dbReference>
<protein>
    <submittedName>
        <fullName evidence="1">Uncharacterized protein</fullName>
    </submittedName>
</protein>
<reference evidence="1" key="1">
    <citation type="journal article" date="2001" name="Int. J. Syst. Evol. Microbiol.">
        <title>Methanofollis aquaemaris sp. nov., a methanogen isolated from an aquaculture fish pond.</title>
        <authorList>
            <person name="Lai M.C."/>
            <person name="Chen S.C."/>
        </authorList>
    </citation>
    <scope>NUCLEOTIDE SEQUENCE</scope>
    <source>
        <strain evidence="1">N2F9704</strain>
    </source>
</reference>
<dbReference type="KEGG" id="maqe:RJ40_05575"/>
<sequence length="62" mass="6761">MTATFSSTCEDIPAIDPVPLYLVPQMVTAAVHRCGEALAELHVRRGGMHFYTITVVTRGEEA</sequence>
<dbReference type="AlphaFoldDB" id="A0A8A3SAP1"/>
<organism evidence="1 2">
    <name type="scientific">Methanofollis aquaemaris</name>
    <dbReference type="NCBI Taxonomy" id="126734"/>
    <lineage>
        <taxon>Archaea</taxon>
        <taxon>Methanobacteriati</taxon>
        <taxon>Methanobacteriota</taxon>
        <taxon>Stenosarchaea group</taxon>
        <taxon>Methanomicrobia</taxon>
        <taxon>Methanomicrobiales</taxon>
        <taxon>Methanomicrobiaceae</taxon>
        <taxon>Methanofollis</taxon>
    </lineage>
</organism>
<gene>
    <name evidence="1" type="ORF">RJ40_05575</name>
</gene>
<proteinExistence type="predicted"/>
<name>A0A8A3SAP1_9EURY</name>
<keyword evidence="2" id="KW-1185">Reference proteome</keyword>